<evidence type="ECO:0000313" key="1">
    <source>
        <dbReference type="EMBL" id="MBE8715459.1"/>
    </source>
</evidence>
<reference evidence="1" key="1">
    <citation type="submission" date="2018-02" db="EMBL/GenBank/DDBJ databases">
        <authorList>
            <person name="Vasarhelyi B.M."/>
            <person name="Deshmukh S."/>
            <person name="Balint B."/>
            <person name="Kukolya J."/>
        </authorList>
    </citation>
    <scope>NUCLEOTIDE SEQUENCE</scope>
    <source>
        <strain evidence="1">KB22</strain>
    </source>
</reference>
<dbReference type="Proteomes" id="UP000616201">
    <property type="component" value="Unassembled WGS sequence"/>
</dbReference>
<comment type="caution">
    <text evidence="1">The sequence shown here is derived from an EMBL/GenBank/DDBJ whole genome shotgun (WGS) entry which is preliminary data.</text>
</comment>
<evidence type="ECO:0000313" key="2">
    <source>
        <dbReference type="Proteomes" id="UP000616201"/>
    </source>
</evidence>
<accession>A0A928V3I9</accession>
<gene>
    <name evidence="1" type="ORF">C4F49_17440</name>
</gene>
<dbReference type="AlphaFoldDB" id="A0A928V3I9"/>
<dbReference type="RefSeq" id="WP_196935049.1">
    <property type="nucleotide sequence ID" value="NZ_MU158698.1"/>
</dbReference>
<organism evidence="1 2">
    <name type="scientific">Sphingobacterium hungaricum</name>
    <dbReference type="NCBI Taxonomy" id="2082723"/>
    <lineage>
        <taxon>Bacteria</taxon>
        <taxon>Pseudomonadati</taxon>
        <taxon>Bacteroidota</taxon>
        <taxon>Sphingobacteriia</taxon>
        <taxon>Sphingobacteriales</taxon>
        <taxon>Sphingobacteriaceae</taxon>
        <taxon>Sphingobacterium</taxon>
    </lineage>
</organism>
<dbReference type="Gene3D" id="2.40.160.60">
    <property type="entry name" value="Outer membrane protein transport protein (OMPP1/FadL/TodX)"/>
    <property type="match status" value="1"/>
</dbReference>
<name>A0A928V3I9_9SPHI</name>
<keyword evidence="2" id="KW-1185">Reference proteome</keyword>
<dbReference type="SUPFAM" id="SSF56935">
    <property type="entry name" value="Porins"/>
    <property type="match status" value="1"/>
</dbReference>
<protein>
    <submittedName>
        <fullName evidence="1">Uncharacterized protein</fullName>
    </submittedName>
</protein>
<sequence length="264" mass="28830">MIRLFILVIITFELSAQEYVPAKYASSGSQGIADSGIYTLAGNPAGVSRINRPQLALGYQQHFLGTDIQSQALFFAMPIKAQGGLGLLIENYGIPEVTSLIKSGFTFSKYFGKQINASLSINYHQYHVESYTTSKSWSADLGFQYLFEKVQLGAVFKNISGSTFSNEIPEAIDQEIAFGALYYLSDEIQVLAELSNDFDSSIKYSAGLAYKIHKQIILRGGASSLPVEFHAGAGILVKKFIVDVASSFHTQLGSSPQLAIAYEF</sequence>
<dbReference type="EMBL" id="PRDK01000010">
    <property type="protein sequence ID" value="MBE8715459.1"/>
    <property type="molecule type" value="Genomic_DNA"/>
</dbReference>
<proteinExistence type="predicted"/>